<name>A0A6A3P8T5_9STRA</name>
<protein>
    <submittedName>
        <fullName evidence="2">Uncharacterized protein</fullName>
    </submittedName>
</protein>
<reference evidence="2 3" key="1">
    <citation type="submission" date="2018-09" db="EMBL/GenBank/DDBJ databases">
        <title>Genomic investigation of the strawberry pathogen Phytophthora fragariae indicates pathogenicity is determined by transcriptional variation in three key races.</title>
        <authorList>
            <person name="Adams T.M."/>
            <person name="Armitage A.D."/>
            <person name="Sobczyk M.K."/>
            <person name="Bates H.J."/>
            <person name="Dunwell J.M."/>
            <person name="Nellist C.F."/>
            <person name="Harrison R.J."/>
        </authorList>
    </citation>
    <scope>NUCLEOTIDE SEQUENCE [LARGE SCALE GENOMIC DNA]</scope>
    <source>
        <strain evidence="2 3">SCRP324</strain>
    </source>
</reference>
<organism evidence="2 3">
    <name type="scientific">Phytophthora rubi</name>
    <dbReference type="NCBI Taxonomy" id="129364"/>
    <lineage>
        <taxon>Eukaryota</taxon>
        <taxon>Sar</taxon>
        <taxon>Stramenopiles</taxon>
        <taxon>Oomycota</taxon>
        <taxon>Peronosporomycetes</taxon>
        <taxon>Peronosporales</taxon>
        <taxon>Peronosporaceae</taxon>
        <taxon>Phytophthora</taxon>
    </lineage>
</organism>
<dbReference type="OrthoDB" id="113938at2759"/>
<evidence type="ECO:0000256" key="1">
    <source>
        <dbReference type="SAM" id="MobiDB-lite"/>
    </source>
</evidence>
<dbReference type="EMBL" id="QXFU01000001">
    <property type="protein sequence ID" value="KAE9049146.1"/>
    <property type="molecule type" value="Genomic_DNA"/>
</dbReference>
<dbReference type="AlphaFoldDB" id="A0A6A3P8T5"/>
<accession>A0A6A3P8T5</accession>
<evidence type="ECO:0000313" key="3">
    <source>
        <dbReference type="Proteomes" id="UP000435112"/>
    </source>
</evidence>
<proteinExistence type="predicted"/>
<gene>
    <name evidence="2" type="ORF">PR002_g5</name>
</gene>
<comment type="caution">
    <text evidence="2">The sequence shown here is derived from an EMBL/GenBank/DDBJ whole genome shotgun (WGS) entry which is preliminary data.</text>
</comment>
<evidence type="ECO:0000313" key="2">
    <source>
        <dbReference type="EMBL" id="KAE9049146.1"/>
    </source>
</evidence>
<dbReference type="Proteomes" id="UP000435112">
    <property type="component" value="Unassembled WGS sequence"/>
</dbReference>
<feature type="region of interest" description="Disordered" evidence="1">
    <location>
        <begin position="1"/>
        <end position="30"/>
    </location>
</feature>
<sequence>MQPAVARRETWRRKEAHARRQLSKGSVRDGKAAAGEFVRLAAAIDDCAAFNPKQWRHVLESATVLRHGGQTTSNLSNKKQTATHKPFSREEDTLVEGVTVFPPLSVTQYLNQPDLVEDILREAEGQVRAEQQQVEEKDVNAEKEEGVLVDPEVQAEGEGGEGGLEMEENMVEQEGVSPIRDDIVLKKNPTVMLPLLTTMSPRTRRGVAHLPPPSEAEVREIESFERLVDHPEFYEDFYRVLKRSRMQQAQHRSAMKVEKTDAQPFQRPTSLRKMKRPRGAIKPLQARKAGDTQPAALPALSAEDVDPTRGLDKQNCVEKEDNTRADFTSTVMVKQPSNQFKTPNRNRKPRRSSSYNRLIQERQYAEALHGAAEYQVKETLAEIKQWIPLDLIYAFGFGKFASPAQQRATEVMFRVGVRLKSQLLFLAMPQTHEKLRQLGDYRLGGEASRFANVFDINKRRERRKHDVQSIAHVD</sequence>
<feature type="compositionally biased region" description="Polar residues" evidence="1">
    <location>
        <begin position="334"/>
        <end position="343"/>
    </location>
</feature>
<feature type="compositionally biased region" description="Basic and acidic residues" evidence="1">
    <location>
        <begin position="1"/>
        <end position="13"/>
    </location>
</feature>
<feature type="compositionally biased region" description="Polar residues" evidence="1">
    <location>
        <begin position="69"/>
        <end position="80"/>
    </location>
</feature>
<feature type="region of interest" description="Disordered" evidence="1">
    <location>
        <begin position="68"/>
        <end position="87"/>
    </location>
</feature>
<feature type="region of interest" description="Disordered" evidence="1">
    <location>
        <begin position="334"/>
        <end position="355"/>
    </location>
</feature>